<dbReference type="InterPro" id="IPR005149">
    <property type="entry name" value="Tscrpt_reg_PadR_N"/>
</dbReference>
<dbReference type="InterPro" id="IPR036390">
    <property type="entry name" value="WH_DNA-bd_sf"/>
</dbReference>
<feature type="domain" description="Transcription regulator PadR N-terminal" evidence="1">
    <location>
        <begin position="23"/>
        <end position="89"/>
    </location>
</feature>
<dbReference type="STRING" id="1563681.BFP71_14915"/>
<sequence length="110" mass="12252">MKGTYLGEFEELVLLTVGALYPEAYGVAVMDEIKNETGRSVNISAVHSAMRRLDEKGFVRSEMGGATNERGGRRKRYFELTAFGKKALDDAQSLRMKLYNRIPDISLGTS</sequence>
<keyword evidence="3" id="KW-1185">Reference proteome</keyword>
<dbReference type="Gene3D" id="1.10.10.10">
    <property type="entry name" value="Winged helix-like DNA-binding domain superfamily/Winged helix DNA-binding domain"/>
    <property type="match status" value="1"/>
</dbReference>
<gene>
    <name evidence="2" type="ORF">BFP71_14915</name>
</gene>
<dbReference type="AlphaFoldDB" id="A0A1E5T055"/>
<proteinExistence type="predicted"/>
<evidence type="ECO:0000313" key="3">
    <source>
        <dbReference type="Proteomes" id="UP000095552"/>
    </source>
</evidence>
<accession>A0A1E5T055</accession>
<dbReference type="Proteomes" id="UP000095552">
    <property type="component" value="Unassembled WGS sequence"/>
</dbReference>
<evidence type="ECO:0000313" key="2">
    <source>
        <dbReference type="EMBL" id="OEK04736.1"/>
    </source>
</evidence>
<evidence type="ECO:0000259" key="1">
    <source>
        <dbReference type="Pfam" id="PF03551"/>
    </source>
</evidence>
<protein>
    <submittedName>
        <fullName evidence="2">PadR family transcriptional regulator</fullName>
    </submittedName>
</protein>
<dbReference type="Pfam" id="PF03551">
    <property type="entry name" value="PadR"/>
    <property type="match status" value="1"/>
</dbReference>
<name>A0A1E5T055_9BACT</name>
<organism evidence="2 3">
    <name type="scientific">Roseivirga misakiensis</name>
    <dbReference type="NCBI Taxonomy" id="1563681"/>
    <lineage>
        <taxon>Bacteria</taxon>
        <taxon>Pseudomonadati</taxon>
        <taxon>Bacteroidota</taxon>
        <taxon>Cytophagia</taxon>
        <taxon>Cytophagales</taxon>
        <taxon>Roseivirgaceae</taxon>
        <taxon>Roseivirga</taxon>
    </lineage>
</organism>
<reference evidence="2 3" key="1">
    <citation type="submission" date="2016-08" db="EMBL/GenBank/DDBJ databases">
        <title>Draft genome of Fabibacter sp. strain SK-8.</title>
        <authorList>
            <person name="Wong S.-K."/>
            <person name="Hamasaki K."/>
            <person name="Yoshizawa S."/>
        </authorList>
    </citation>
    <scope>NUCLEOTIDE SEQUENCE [LARGE SCALE GENOMIC DNA]</scope>
    <source>
        <strain evidence="2 3">SK-8</strain>
    </source>
</reference>
<dbReference type="OrthoDB" id="982587at2"/>
<dbReference type="SUPFAM" id="SSF46785">
    <property type="entry name" value="Winged helix' DNA-binding domain"/>
    <property type="match status" value="1"/>
</dbReference>
<dbReference type="EMBL" id="MDGQ01000005">
    <property type="protein sequence ID" value="OEK04736.1"/>
    <property type="molecule type" value="Genomic_DNA"/>
</dbReference>
<dbReference type="InterPro" id="IPR036388">
    <property type="entry name" value="WH-like_DNA-bd_sf"/>
</dbReference>
<dbReference type="RefSeq" id="WP_069836241.1">
    <property type="nucleotide sequence ID" value="NZ_MDGQ01000005.1"/>
</dbReference>
<comment type="caution">
    <text evidence="2">The sequence shown here is derived from an EMBL/GenBank/DDBJ whole genome shotgun (WGS) entry which is preliminary data.</text>
</comment>